<protein>
    <recommendedName>
        <fullName evidence="2">HTH OST-type domain-containing protein</fullName>
    </recommendedName>
</protein>
<feature type="region of interest" description="Disordered" evidence="1">
    <location>
        <begin position="477"/>
        <end position="497"/>
    </location>
</feature>
<dbReference type="CDD" id="cd10910">
    <property type="entry name" value="PIN_limkain_b1_N_like"/>
    <property type="match status" value="1"/>
</dbReference>
<evidence type="ECO:0000259" key="2">
    <source>
        <dbReference type="PROSITE" id="PS51644"/>
    </source>
</evidence>
<feature type="compositionally biased region" description="Basic and acidic residues" evidence="1">
    <location>
        <begin position="768"/>
        <end position="783"/>
    </location>
</feature>
<feature type="compositionally biased region" description="Low complexity" evidence="1">
    <location>
        <begin position="21"/>
        <end position="32"/>
    </location>
</feature>
<dbReference type="Pfam" id="PF01936">
    <property type="entry name" value="NYN"/>
    <property type="match status" value="1"/>
</dbReference>
<dbReference type="PROSITE" id="PS51644">
    <property type="entry name" value="HTH_OST"/>
    <property type="match status" value="1"/>
</dbReference>
<dbReference type="GO" id="GO:0010468">
    <property type="term" value="P:regulation of gene expression"/>
    <property type="evidence" value="ECO:0007669"/>
    <property type="project" value="InterPro"/>
</dbReference>
<dbReference type="AlphaFoldDB" id="A0A9R0SDT5"/>
<evidence type="ECO:0000313" key="4">
    <source>
        <dbReference type="Proteomes" id="UP000324705"/>
    </source>
</evidence>
<dbReference type="Proteomes" id="UP000324705">
    <property type="component" value="Chromosome 4A"/>
</dbReference>
<keyword evidence="4" id="KW-1185">Reference proteome</keyword>
<dbReference type="OMA" id="QVLYSFP"/>
<dbReference type="PANTHER" id="PTHR14379:SF91">
    <property type="entry name" value="EXPRESSED PROTEIN"/>
    <property type="match status" value="1"/>
</dbReference>
<dbReference type="InterPro" id="IPR021139">
    <property type="entry name" value="NYN"/>
</dbReference>
<proteinExistence type="predicted"/>
<dbReference type="InterPro" id="IPR025605">
    <property type="entry name" value="OST-HTH/LOTUS_dom"/>
</dbReference>
<dbReference type="CDD" id="cd08824">
    <property type="entry name" value="LOTUS"/>
    <property type="match status" value="1"/>
</dbReference>
<dbReference type="GO" id="GO:0005777">
    <property type="term" value="C:peroxisome"/>
    <property type="evidence" value="ECO:0007669"/>
    <property type="project" value="InterPro"/>
</dbReference>
<feature type="region of interest" description="Disordered" evidence="1">
    <location>
        <begin position="684"/>
        <end position="787"/>
    </location>
</feature>
<feature type="region of interest" description="Disordered" evidence="1">
    <location>
        <begin position="12"/>
        <end position="32"/>
    </location>
</feature>
<feature type="region of interest" description="Disordered" evidence="1">
    <location>
        <begin position="948"/>
        <end position="1094"/>
    </location>
</feature>
<dbReference type="GO" id="GO:0004540">
    <property type="term" value="F:RNA nuclease activity"/>
    <property type="evidence" value="ECO:0007669"/>
    <property type="project" value="InterPro"/>
</dbReference>
<feature type="compositionally biased region" description="Basic and acidic residues" evidence="1">
    <location>
        <begin position="1058"/>
        <end position="1075"/>
    </location>
</feature>
<feature type="region of interest" description="Disordered" evidence="1">
    <location>
        <begin position="165"/>
        <end position="184"/>
    </location>
</feature>
<dbReference type="InterPro" id="IPR024768">
    <property type="entry name" value="Marf1"/>
</dbReference>
<organism evidence="3 4">
    <name type="scientific">Triticum turgidum subsp. durum</name>
    <name type="common">Durum wheat</name>
    <name type="synonym">Triticum durum</name>
    <dbReference type="NCBI Taxonomy" id="4567"/>
    <lineage>
        <taxon>Eukaryota</taxon>
        <taxon>Viridiplantae</taxon>
        <taxon>Streptophyta</taxon>
        <taxon>Embryophyta</taxon>
        <taxon>Tracheophyta</taxon>
        <taxon>Spermatophyta</taxon>
        <taxon>Magnoliopsida</taxon>
        <taxon>Liliopsida</taxon>
        <taxon>Poales</taxon>
        <taxon>Poaceae</taxon>
        <taxon>BOP clade</taxon>
        <taxon>Pooideae</taxon>
        <taxon>Triticodae</taxon>
        <taxon>Triticeae</taxon>
        <taxon>Triticinae</taxon>
        <taxon>Triticum</taxon>
    </lineage>
</organism>
<accession>A0A9R0SDT5</accession>
<gene>
    <name evidence="3" type="ORF">TRITD_4Av1G160870</name>
</gene>
<dbReference type="PANTHER" id="PTHR14379">
    <property type="entry name" value="LIMKAIN B LKAP"/>
    <property type="match status" value="1"/>
</dbReference>
<evidence type="ECO:0000256" key="1">
    <source>
        <dbReference type="SAM" id="MobiDB-lite"/>
    </source>
</evidence>
<name>A0A9R0SDT5_TRITD</name>
<feature type="compositionally biased region" description="Polar residues" evidence="1">
    <location>
        <begin position="723"/>
        <end position="755"/>
    </location>
</feature>
<feature type="compositionally biased region" description="Polar residues" evidence="1">
    <location>
        <begin position="700"/>
        <end position="711"/>
    </location>
</feature>
<reference evidence="3 4" key="1">
    <citation type="submission" date="2017-09" db="EMBL/GenBank/DDBJ databases">
        <authorList>
            <consortium name="International Durum Wheat Genome Sequencing Consortium (IDWGSC)"/>
            <person name="Milanesi L."/>
        </authorList>
    </citation>
    <scope>NUCLEOTIDE SEQUENCE [LARGE SCALE GENOMIC DNA]</scope>
    <source>
        <strain evidence="4">cv. Svevo</strain>
    </source>
</reference>
<feature type="domain" description="HTH OST-type" evidence="2">
    <location>
        <begin position="499"/>
        <end position="574"/>
    </location>
</feature>
<evidence type="ECO:0000313" key="3">
    <source>
        <dbReference type="EMBL" id="VAH93458.1"/>
    </source>
</evidence>
<dbReference type="Gramene" id="TRITD4Av1G160870.4">
    <property type="protein sequence ID" value="TRITD4Av1G160870.4"/>
    <property type="gene ID" value="TRITD4Av1G160870"/>
</dbReference>
<sequence length="1094" mass="119849">MATSCAVSIAPRGGRRRIGRRPAAGGVARTPASTTNAGEIAFAAPRRPRRVCGGQPLRALGSPSFLSFYPNGPLLPPRSGGHFGPISVYLSDQQQRAQPMKHSASSFLSPGETPPPAVASHRLQLPVAPPRRAMPVITAMYQALPRRGYTLLVLRLRGLRGLSSHAGGGERWRGQPQQQQQQEESKEVKVSVWWDFQKCQLPPDANPCRVAPRVTAALRAAGIRGPVEITAFGDVFVLPRPVQEVLAATGVAFSHVPTSGKDGSDRSFIADLVYWIAQNPPPAHFFLISGDKHFANILHRLRMSNYNILLACPTTEPSILCSAATIMWPWEALIKGEGFTRKHFNQPPDGLSCSWYGNYRGALDDPFQKAEPKHSGNVSLQTKKPEKLPIVSRSAVNGPDYANFIDPLPGDSQPAVFGEKSFMRMSSQQSIGERKCLIETKNEKPRSSSVPSSPSDILSLESLEQKKILVGDDPFLQGESKHSMNVPLQPKKPEETPRIPKSVVNCIRRALNSYPGGVNVEDLLRELKENKLFMYNGLYGLKNFSALLQAMPDYVKFIDPLPGDSQPAVVGEKSFNRFPSAQSNGEVKCLIETKNEKPPSSPSDILSPEQRKIPIADAPSSQCGLLSRDQRKAPPVDFIKPSEPPACHMEADMVITAATPSSEAQGTTGKKGLLERIQILWTGPKTIKPQVHPSHDATFSEGSSDVTSQEGQHNRRLRKAMKNCSTTDSPDVNGPDNSSAGSTSLSNDLSNNCSETDVKGDFANTKNHSGETVKISKPEKIRGSGESNKGIFSWAARWWSAGKSDKKDNQNRDGTRKDLDKGCSFVNSASGQQVGVEMFEKSYFWDALQQYLLTHHGAKLVSEAKAREELAHGLQKGCSLLKGLDERHIHQLVQLLISEKKWIKECRSETFHFQLTLPQRGTCAPLYSCKPEGSSSLANGSTTISSKLFPARNGNSQASCKGNEDQGNVDDFAWEELGPVSSAGDPHPETDKVVRYHPPTSSDDEFSDGEIHAIDEQAGKDSDAEFSEDENHTASQQARRDPSRSSLVEIIASWETQTGKDDGSPPRNFKAECSRSNKHYRQCYRPSTKQQQHS</sequence>
<feature type="compositionally biased region" description="Basic and acidic residues" evidence="1">
    <location>
        <begin position="1009"/>
        <end position="1023"/>
    </location>
</feature>
<dbReference type="EMBL" id="LT934117">
    <property type="protein sequence ID" value="VAH93458.1"/>
    <property type="molecule type" value="Genomic_DNA"/>
</dbReference>
<feature type="compositionally biased region" description="Polar residues" evidence="1">
    <location>
        <begin position="1085"/>
        <end position="1094"/>
    </location>
</feature>